<dbReference type="Proteomes" id="UP000030002">
    <property type="component" value="Unassembled WGS sequence"/>
</dbReference>
<evidence type="ECO:0000256" key="1">
    <source>
        <dbReference type="ARBA" id="ARBA00023015"/>
    </source>
</evidence>
<dbReference type="PANTHER" id="PTHR46796:SF13">
    <property type="entry name" value="HTH-TYPE TRANSCRIPTIONAL ACTIVATOR RHAS"/>
    <property type="match status" value="1"/>
</dbReference>
<name>A0A0A0J096_9MICO</name>
<feature type="domain" description="HTH araC/xylS-type" evidence="4">
    <location>
        <begin position="215"/>
        <end position="313"/>
    </location>
</feature>
<dbReference type="AlphaFoldDB" id="A0A0A0J096"/>
<comment type="caution">
    <text evidence="5">The sequence shown here is derived from an EMBL/GenBank/DDBJ whole genome shotgun (WGS) entry which is preliminary data.</text>
</comment>
<dbReference type="EMBL" id="AVPJ01000022">
    <property type="protein sequence ID" value="KGN30159.1"/>
    <property type="molecule type" value="Genomic_DNA"/>
</dbReference>
<evidence type="ECO:0000313" key="6">
    <source>
        <dbReference type="Proteomes" id="UP000030002"/>
    </source>
</evidence>
<dbReference type="InterPro" id="IPR018060">
    <property type="entry name" value="HTH_AraC"/>
</dbReference>
<proteinExistence type="predicted"/>
<gene>
    <name evidence="5" type="ORF">N802_09810</name>
</gene>
<dbReference type="OrthoDB" id="241790at2"/>
<dbReference type="STRING" id="1385520.N802_09810"/>
<dbReference type="SUPFAM" id="SSF46689">
    <property type="entry name" value="Homeodomain-like"/>
    <property type="match status" value="2"/>
</dbReference>
<dbReference type="InterPro" id="IPR009057">
    <property type="entry name" value="Homeodomain-like_sf"/>
</dbReference>
<dbReference type="SMART" id="SM00342">
    <property type="entry name" value="HTH_ARAC"/>
    <property type="match status" value="1"/>
</dbReference>
<evidence type="ECO:0000256" key="3">
    <source>
        <dbReference type="ARBA" id="ARBA00023163"/>
    </source>
</evidence>
<dbReference type="PROSITE" id="PS00041">
    <property type="entry name" value="HTH_ARAC_FAMILY_1"/>
    <property type="match status" value="1"/>
</dbReference>
<dbReference type="GO" id="GO:0043565">
    <property type="term" value="F:sequence-specific DNA binding"/>
    <property type="evidence" value="ECO:0007669"/>
    <property type="project" value="InterPro"/>
</dbReference>
<dbReference type="Pfam" id="PF12852">
    <property type="entry name" value="Cupin_6"/>
    <property type="match status" value="1"/>
</dbReference>
<evidence type="ECO:0000313" key="5">
    <source>
        <dbReference type="EMBL" id="KGN30159.1"/>
    </source>
</evidence>
<accession>A0A0A0J096</accession>
<dbReference type="InterPro" id="IPR032783">
    <property type="entry name" value="AraC_lig"/>
</dbReference>
<keyword evidence="3" id="KW-0804">Transcription</keyword>
<dbReference type="Pfam" id="PF12833">
    <property type="entry name" value="HTH_18"/>
    <property type="match status" value="1"/>
</dbReference>
<dbReference type="GO" id="GO:0003700">
    <property type="term" value="F:DNA-binding transcription factor activity"/>
    <property type="evidence" value="ECO:0007669"/>
    <property type="project" value="InterPro"/>
</dbReference>
<evidence type="ECO:0000256" key="2">
    <source>
        <dbReference type="ARBA" id="ARBA00023125"/>
    </source>
</evidence>
<keyword evidence="6" id="KW-1185">Reference proteome</keyword>
<dbReference type="Gene3D" id="1.10.10.60">
    <property type="entry name" value="Homeodomain-like"/>
    <property type="match status" value="2"/>
</dbReference>
<dbReference type="InterPro" id="IPR050204">
    <property type="entry name" value="AraC_XylS_family_regulators"/>
</dbReference>
<dbReference type="PROSITE" id="PS01124">
    <property type="entry name" value="HTH_ARAC_FAMILY_2"/>
    <property type="match status" value="1"/>
</dbReference>
<dbReference type="InterPro" id="IPR018062">
    <property type="entry name" value="HTH_AraC-typ_CS"/>
</dbReference>
<reference evidence="5 6" key="1">
    <citation type="submission" date="2013-08" db="EMBL/GenBank/DDBJ databases">
        <title>The genome sequence of Knoellia sinensis.</title>
        <authorList>
            <person name="Zhu W."/>
            <person name="Wang G."/>
        </authorList>
    </citation>
    <scope>NUCLEOTIDE SEQUENCE [LARGE SCALE GENOMIC DNA]</scope>
    <source>
        <strain evidence="5 6">KCTC 19936</strain>
    </source>
</reference>
<dbReference type="RefSeq" id="WP_035919096.1">
    <property type="nucleotide sequence ID" value="NZ_AVPJ01000022.1"/>
</dbReference>
<keyword evidence="2" id="KW-0238">DNA-binding</keyword>
<dbReference type="eggNOG" id="COG2207">
    <property type="taxonomic scope" value="Bacteria"/>
</dbReference>
<protein>
    <recommendedName>
        <fullName evidence="4">HTH araC/xylS-type domain-containing protein</fullName>
    </recommendedName>
</protein>
<dbReference type="PANTHER" id="PTHR46796">
    <property type="entry name" value="HTH-TYPE TRANSCRIPTIONAL ACTIVATOR RHAS-RELATED"/>
    <property type="match status" value="1"/>
</dbReference>
<organism evidence="5 6">
    <name type="scientific">Knoellia sinensis KCTC 19936</name>
    <dbReference type="NCBI Taxonomy" id="1385520"/>
    <lineage>
        <taxon>Bacteria</taxon>
        <taxon>Bacillati</taxon>
        <taxon>Actinomycetota</taxon>
        <taxon>Actinomycetes</taxon>
        <taxon>Micrococcales</taxon>
        <taxon>Intrasporangiaceae</taxon>
        <taxon>Knoellia</taxon>
    </lineage>
</organism>
<sequence length="321" mass="35099">MDAFSAVLDGPRARGAFLLRIVLAPPWAVRIEDEAPLTVITVVRGTAWVTDDAGERLRLDPGDVALIRGPRPYVFADSPDTPPQVRVDTDQHCWALDDGRSLVNEMMMGVRTWGNTAATADDATVSLVGAYDLTSQITPLLVGLLPRTAVIRDADWTSPVRDLLVGEVGRDAAGQGVVLDRMLDLVLIEALRHWFTTRADDAPTWWLAAEDELVGPAIRAMQSDAARGWTVESLAREAGMSRAAFARRFHELVGSPPMAFLTQWRLSLAADLLRDTDATIASVARDVGYSSPFSLSAAFTRRYSASPTAYRKNSRDDRRPA</sequence>
<evidence type="ECO:0000259" key="4">
    <source>
        <dbReference type="PROSITE" id="PS01124"/>
    </source>
</evidence>
<keyword evidence="1" id="KW-0805">Transcription regulation</keyword>